<feature type="region of interest" description="Disordered" evidence="1">
    <location>
        <begin position="3451"/>
        <end position="3484"/>
    </location>
</feature>
<evidence type="ECO:0000256" key="1">
    <source>
        <dbReference type="SAM" id="MobiDB-lite"/>
    </source>
</evidence>
<feature type="compositionally biased region" description="Basic and acidic residues" evidence="1">
    <location>
        <begin position="2065"/>
        <end position="2079"/>
    </location>
</feature>
<feature type="compositionally biased region" description="Basic and acidic residues" evidence="1">
    <location>
        <begin position="359"/>
        <end position="374"/>
    </location>
</feature>
<dbReference type="Pfam" id="PF23556">
    <property type="entry name" value="TPR_Vps41"/>
    <property type="match status" value="1"/>
</dbReference>
<feature type="compositionally biased region" description="Polar residues" evidence="1">
    <location>
        <begin position="606"/>
        <end position="618"/>
    </location>
</feature>
<dbReference type="eggNOG" id="KOG2066">
    <property type="taxonomic scope" value="Eukaryota"/>
</dbReference>
<feature type="compositionally biased region" description="Acidic residues" evidence="1">
    <location>
        <begin position="501"/>
        <end position="515"/>
    </location>
</feature>
<evidence type="ECO:0000259" key="2">
    <source>
        <dbReference type="Pfam" id="PF23411"/>
    </source>
</evidence>
<feature type="region of interest" description="Disordered" evidence="1">
    <location>
        <begin position="2458"/>
        <end position="2499"/>
    </location>
</feature>
<feature type="region of interest" description="Disordered" evidence="1">
    <location>
        <begin position="969"/>
        <end position="998"/>
    </location>
</feature>
<feature type="compositionally biased region" description="Basic and acidic residues" evidence="1">
    <location>
        <begin position="3205"/>
        <end position="3232"/>
    </location>
</feature>
<feature type="compositionally biased region" description="Low complexity" evidence="1">
    <location>
        <begin position="2199"/>
        <end position="2217"/>
    </location>
</feature>
<feature type="domain" description="Vps41 beta-propeller" evidence="2">
    <location>
        <begin position="1301"/>
        <end position="1369"/>
    </location>
</feature>
<feature type="compositionally biased region" description="Basic and acidic residues" evidence="1">
    <location>
        <begin position="1078"/>
        <end position="1091"/>
    </location>
</feature>
<feature type="compositionally biased region" description="Basic and acidic residues" evidence="1">
    <location>
        <begin position="1396"/>
        <end position="1413"/>
    </location>
</feature>
<evidence type="ECO:0000313" key="3">
    <source>
        <dbReference type="EMBL" id="CBZ54400.1"/>
    </source>
</evidence>
<feature type="compositionally biased region" description="Basic and acidic residues" evidence="1">
    <location>
        <begin position="3073"/>
        <end position="3141"/>
    </location>
</feature>
<feature type="compositionally biased region" description="Polar residues" evidence="1">
    <location>
        <begin position="1044"/>
        <end position="1056"/>
    </location>
</feature>
<feature type="region of interest" description="Disordered" evidence="1">
    <location>
        <begin position="1457"/>
        <end position="1484"/>
    </location>
</feature>
<feature type="compositionally biased region" description="Basic and acidic residues" evidence="1">
    <location>
        <begin position="122"/>
        <end position="137"/>
    </location>
</feature>
<feature type="region of interest" description="Disordered" evidence="1">
    <location>
        <begin position="2056"/>
        <end position="2079"/>
    </location>
</feature>
<feature type="compositionally biased region" description="Basic and acidic residues" evidence="1">
    <location>
        <begin position="2562"/>
        <end position="2573"/>
    </location>
</feature>
<feature type="region of interest" description="Disordered" evidence="1">
    <location>
        <begin position="1384"/>
        <end position="1419"/>
    </location>
</feature>
<keyword evidence="4" id="KW-1185">Reference proteome</keyword>
<dbReference type="InterPro" id="IPR057780">
    <property type="entry name" value="Beta-prop_Vps41"/>
</dbReference>
<feature type="compositionally biased region" description="Low complexity" evidence="1">
    <location>
        <begin position="173"/>
        <end position="197"/>
    </location>
</feature>
<feature type="region of interest" description="Disordered" evidence="1">
    <location>
        <begin position="3055"/>
        <end position="3374"/>
    </location>
</feature>
<feature type="compositionally biased region" description="Basic and acidic residues" evidence="1">
    <location>
        <begin position="1722"/>
        <end position="1740"/>
    </location>
</feature>
<protein>
    <recommendedName>
        <fullName evidence="2">Vps41 beta-propeller domain-containing protein</fullName>
    </recommendedName>
</protein>
<feature type="compositionally biased region" description="Low complexity" evidence="1">
    <location>
        <begin position="1264"/>
        <end position="1290"/>
    </location>
</feature>
<feature type="compositionally biased region" description="Basic and acidic residues" evidence="1">
    <location>
        <begin position="3289"/>
        <end position="3318"/>
    </location>
</feature>
<evidence type="ECO:0000313" key="4">
    <source>
        <dbReference type="Proteomes" id="UP000007494"/>
    </source>
</evidence>
<feature type="region of interest" description="Disordered" evidence="1">
    <location>
        <begin position="1717"/>
        <end position="1786"/>
    </location>
</feature>
<feature type="compositionally biased region" description="Polar residues" evidence="1">
    <location>
        <begin position="2909"/>
        <end position="2919"/>
    </location>
</feature>
<dbReference type="Pfam" id="PF23411">
    <property type="entry name" value="Beta-prop_Vps41"/>
    <property type="match status" value="1"/>
</dbReference>
<reference evidence="4" key="1">
    <citation type="journal article" date="2012" name="PLoS Pathog.">
        <title>Comparative genomics of the apicomplexan parasites Toxoplasma gondii and Neospora caninum: Coccidia differing in host range and transmission strategy.</title>
        <authorList>
            <person name="Reid A.J."/>
            <person name="Vermont S.J."/>
            <person name="Cotton J.A."/>
            <person name="Harris D."/>
            <person name="Hill-Cawthorne G.A."/>
            <person name="Konen-Waisman S."/>
            <person name="Latham S.M."/>
            <person name="Mourier T."/>
            <person name="Norton R."/>
            <person name="Quail M.A."/>
            <person name="Sanders M."/>
            <person name="Shanmugam D."/>
            <person name="Sohal A."/>
            <person name="Wasmuth J.D."/>
            <person name="Brunk B."/>
            <person name="Grigg M.E."/>
            <person name="Howard J.C."/>
            <person name="Parkinson J."/>
            <person name="Roos D.S."/>
            <person name="Trees A.J."/>
            <person name="Berriman M."/>
            <person name="Pain A."/>
            <person name="Wastling J.M."/>
        </authorList>
    </citation>
    <scope>NUCLEOTIDE SEQUENCE [LARGE SCALE GENOMIC DNA]</scope>
    <source>
        <strain evidence="4">Liverpool</strain>
    </source>
</reference>
<feature type="compositionally biased region" description="Low complexity" evidence="1">
    <location>
        <begin position="215"/>
        <end position="225"/>
    </location>
</feature>
<feature type="compositionally biased region" description="Low complexity" evidence="1">
    <location>
        <begin position="3466"/>
        <end position="3477"/>
    </location>
</feature>
<feature type="compositionally biased region" description="Basic and acidic residues" evidence="1">
    <location>
        <begin position="1123"/>
        <end position="1168"/>
    </location>
</feature>
<feature type="region of interest" description="Disordered" evidence="1">
    <location>
        <begin position="2371"/>
        <end position="2392"/>
    </location>
</feature>
<dbReference type="OrthoDB" id="333832at2759"/>
<feature type="compositionally biased region" description="Low complexity" evidence="1">
    <location>
        <begin position="931"/>
        <end position="945"/>
    </location>
</feature>
<feature type="region of interest" description="Disordered" evidence="1">
    <location>
        <begin position="1"/>
        <end position="157"/>
    </location>
</feature>
<feature type="compositionally biased region" description="Basic and acidic residues" evidence="1">
    <location>
        <begin position="199"/>
        <end position="214"/>
    </location>
</feature>
<feature type="compositionally biased region" description="Low complexity" evidence="1">
    <location>
        <begin position="1973"/>
        <end position="1999"/>
    </location>
</feature>
<feature type="compositionally biased region" description="Basic and acidic residues" evidence="1">
    <location>
        <begin position="2015"/>
        <end position="2036"/>
    </location>
</feature>
<feature type="region of interest" description="Disordered" evidence="1">
    <location>
        <begin position="670"/>
        <end position="771"/>
    </location>
</feature>
<feature type="compositionally biased region" description="Polar residues" evidence="1">
    <location>
        <begin position="2483"/>
        <end position="2497"/>
    </location>
</feature>
<proteinExistence type="predicted"/>
<dbReference type="RefSeq" id="XP_003884430.1">
    <property type="nucleotide sequence ID" value="XM_003884381.1"/>
</dbReference>
<feature type="region of interest" description="Disordered" evidence="1">
    <location>
        <begin position="1611"/>
        <end position="1637"/>
    </location>
</feature>
<feature type="region of interest" description="Disordered" evidence="1">
    <location>
        <begin position="604"/>
        <end position="633"/>
    </location>
</feature>
<organism evidence="3 4">
    <name type="scientific">Neospora caninum (strain Liverpool)</name>
    <dbReference type="NCBI Taxonomy" id="572307"/>
    <lineage>
        <taxon>Eukaryota</taxon>
        <taxon>Sar</taxon>
        <taxon>Alveolata</taxon>
        <taxon>Apicomplexa</taxon>
        <taxon>Conoidasida</taxon>
        <taxon>Coccidia</taxon>
        <taxon>Eucoccidiorida</taxon>
        <taxon>Eimeriorina</taxon>
        <taxon>Sarcocystidae</taxon>
        <taxon>Neospora</taxon>
    </lineage>
</organism>
<feature type="region of interest" description="Disordered" evidence="1">
    <location>
        <begin position="173"/>
        <end position="530"/>
    </location>
</feature>
<feature type="region of interest" description="Disordered" evidence="1">
    <location>
        <begin position="1027"/>
        <end position="1168"/>
    </location>
</feature>
<feature type="region of interest" description="Disordered" evidence="1">
    <location>
        <begin position="2163"/>
        <end position="2229"/>
    </location>
</feature>
<dbReference type="Proteomes" id="UP000007494">
    <property type="component" value="Chromosome X"/>
</dbReference>
<feature type="region of interest" description="Disordered" evidence="1">
    <location>
        <begin position="1654"/>
        <end position="1676"/>
    </location>
</feature>
<feature type="compositionally biased region" description="Basic and acidic residues" evidence="1">
    <location>
        <begin position="1665"/>
        <end position="1676"/>
    </location>
</feature>
<name>F0VMC2_NEOCL</name>
<feature type="region of interest" description="Disordered" evidence="1">
    <location>
        <begin position="3542"/>
        <end position="3564"/>
    </location>
</feature>
<feature type="compositionally biased region" description="Basic and acidic residues" evidence="1">
    <location>
        <begin position="737"/>
        <end position="748"/>
    </location>
</feature>
<sequence>MADASSNLSVSPSLSADSQQLDDQSLEAGLGGEQRKTSEIRCTNWDAPDKADGPQPACTDGDVGCVESDAAPRRPDDPLRSSLAAFSASCSSSSSGSASSASSASHGSPSSASSKRSSQPSEHAREGEIMKATREGDEAGEDAPVVSRRSSGSSKHDVGKCAAALALACSASLTSVSPPCSPSSSSFPSFVSSSPSVLEENRTVDEGNARKTAEDAASWAAAASENGVPGPPRCPQGQAGSGDERRGEGEGERRGEESEGGSGEERVSISRRSPRGDVPATTRTSEEGEQGDLSTARSRMREETWPTSSASPNDGIDRQDKAEIASSSGVPDSNIQASSPPISSTGFTPFSLPRLQAEPNRRGSPEGRRERDAKAAASDSLPAEFESGPARGEFAADSGRTAKESGALDPPGGRAIARNACGEENGEGVRPAPKTSTEAHQAEGGRAASGLGECSVRFAVPLEPTEEGEASKRGGASAPLEVGLTEGEEIRNAGDSQVPQSEDDSEKDDEADEDSGTGVSPLWTEQDREGIAAILRASPGETQAETTHRLSFLTRLWQYGSASDLLSFSDAAAAARAARCPVHAGERTADPYSPLGGQELLGTGNSGAMTHAQETGQTDGEWDGRPATATPGETGVPDAIGSETFDAQEAEGVVRALRVLDRRMQREKRRAKALALPTALDTPHAGPDACGRSGETQKEEAAVAEQCHPRTEGEDGMDRQQKVHAERETGGLQEAEAVERFGGDRKDANPGAEPGGHAEAGPPQGMSACPRQADHPLRISACAVTEDLQRGIVGSSEGVLLVFDRLETSRRERQLEETESWSSELPLFPSLLASRALRGGDEQTTSNSLCGHSLFRQRLAAVQKRAVAPSSCGDSETASAPSMCFSGEPQNMFLLLGHAAEISAISSDLAGKHVASTALDGRLLVHQVPVSPLRTQRPSQSPSPSVCESRGSDGKGGCAAFDSSAASVASSRGSSRHEGTGKASRSSRNSGAGSAGPGRWGTVASSFAAAALGSSSAFPAAFVAPPPAAATPRDSLASVGTHRASLSSTSSHQATAPASRVFVDEDEGREDMQQALGGRERPTWDGSRHDPPLGPVGDAGDTRAGGGGGAASGGRSQEAGSFAEKRGGREEKSGLHVDTCLDREDQGLSNRRAEALDSQRSDPPPREHEVCIARRRRQTLNSEVFLVPPLWSVAFPQPLLSVALHPFYGDCRDAPLAGTDSRASIDRRDHRGQSLGPRSAPRLQPQRIQGGARPGESQSKVHRFASFSRFSSSARPTGSAGAVAPASPDAAEPCVSPVRQAVIWGSADGRLVLHRRGFFYSSNSLVHAGEGPVVSVSWRRSLVAWATSLGVKVLDVDMQQKVTFVPKDSPCALVDAPGTAPLGCGASASAGSRPPFESRERGDRPARRGEGRQDGGTGVTAEPCQLVWAADDVLCIAWPTLVRVVCIRSQELLDASQSPGLETDRPGQASETHEQGQGPNRRSDTAYRRLDNAQENAKNIRGVGHGDNGMAPPVVRGDPNNQASGLEAGGAHLAVGRSPVQDATGGTGKLVVKFAEVVLSLAFSWESPLCGLIVAPVSSGRVFDELGGVHLDEGGGAGACSWAVATKEETKRANGSVTGSLEGDGPSAGRGDPVGQQVGRSHSRILFAAVTRPASSPQWNGSLPRGDDEARETVEENSCRDKVSSAFLGSAPRPFQIRFVNAEGDVVRVEPLSLPVSYEGGRPAERRLEPRSGGDADRTGTETAEAAPLAGRPCRETKVTEDAGRRSVRRPGGSEEGGEVLPAETRGLERLGQTRMANAPWLEGAFLTSDASVWMLRPRNDADRGLALLSGNRRRSPRWLAEVIRVSGRVSCSFQSAVCSRVVVELLASGRSLLAASLVPLVAPRTPDPTTAWVRLVLLFHSVGALHLLLLFLPAPAPPSSPEHAFSPAVYELILTLLACCPPPHAPKPSVSGDMPAFVKREATNAEAGSLSGNAAGEDACAAAPAGPRSRCLPSSSSPDSRRAAGRRRPSSSTEAEKPSLPEERDAAHDEEKEGEVGIPSFVRKAGREERISLVLGPSATRRRTNTEAREESSAAETSRARATEYAAALCFAVQHWQLPFATALRLLNRLRCFVFGQSPVSDLAVPSFTRATVAEPDSPSDLSSSSAARGAENTSLLALLLPHFSPEPTPNSEASPAATAHSVSDSGGRAHAHAANLSDPPGSPSSGAAQPPACASENRPERRWSTARGNQAAEAIACALSFPCLGVCGGKKASARPCAACCVDVLLLEVPLPSKTADKNRFSASPALPRSLPAGAGICSPSSKTASDWKGNRKRDAFLLRAAASLAVPLLLFDVAFDALLRLRSPDVFSFLASCASRVASARAAALAKSTRRPTASTAGSGSLQYSGRSSLAGSRLGSRISCASPERGQLDASVGGCLVDDRDGRWSPTSRLAARERASSVILDERESEESLQTFPGLFTRKPCPGSSRDVVDSPGEVSGRPNSGLESGLLSTGQAAGETPAVELAEEAATMAAETALEHVPERATELLRLNAVLTLQLLMYRIRGMGEAEGGGLSRPQGKGELESDDRWATTETPVETGRRSGERRSALNGLAATPSGDNESAHGWDSGGNGLVAGKAFSEDANGCLGSVSFLFPIPAVVESLKRAQAPFWLYAYLKEVFQACPEATRNYYPLQMRLFLRFAPHLLLSFLQAADGGYDSNEALAVCRSWARHSGEGAGTPSVAPSGSSLSSLFPSLDSASPRQPPALLHCEAFLLGRLGRYSEALHLLLEDLADIPAAVALAWESANPRVWEMLVEGVVQRPCFITELLSALEDHLAAFAAYRRDKLPCWDEALGAAALRGRSESSGDGESATLCEDSALPSEAKVQNGDWGPPVSPHAAEIGSFKGTPEDVSLPKGLRSDKGRSSPGSPVASESASPGPRGNGAIREPPPPQPFDGNDRAARPDSDPTRGQVSSLFAFSAKKRRRTVEGTAAEVAARAAAAVAPLELLKRLPSHALRLVPRLERRLVVLFHQRELRDEFWEAAEKCQEDDVRELTSELFVRRRRGVAVCPRSAGFPPKDEADPVSAHRARTETRRERERQQTRRLIEAIRKRLKEYRGETDEGDADQEKNETPDPRDARAETLRRPPEADDAGDRRATASTSGDLGWGHAGSSINSYRPSQGLHASAERGSDASTGYQPVDERGQKGRLSCEGQAEEIERDTEARGDSGRSGRGERKGTESGVGEEKKNRHQSLLRSFLVLSGSSSGRSNRKQSSSRWLWGSSPRCGARGRSTEDAPSAPPLGGEGREDKDALDRQEAAVEAHAQARSDARGGGEMRATPSGCEGEQFAPAETGSATVGARETGGGFEEESKKGQWAQQEGKTEGEKVTFSHKTRRLQTLLQDWGDTSETGRQRGEDAPLFLPPSTRCVICMQIVGLSPGCRVEWRCSPSLSKGPCVPLPAVAERSPGGSACAPDRLSADRPGGPLWGSSQSGPGSGGAARLRNPAVAAVAFFCGHTAHLACCVAAQEVDPEFPHSSSTRPLVALGFRQLALAPRRVSVRGPGASPRRARSLGRTFGPRTGEGGDVAIVVPVKARDGRTRADHRPGEEMCAGRGNSLACPVCQHTPLTSWTAAWCSYGERNAVALGTGTHSRDSTKSGRGCFLEEYSGLFAQDFRGGDGENNLASSDSVGLPQHIENVVNGLW</sequence>
<feature type="compositionally biased region" description="Low complexity" evidence="1">
    <location>
        <begin position="1"/>
        <end position="18"/>
    </location>
</feature>
<feature type="compositionally biased region" description="Polar residues" evidence="1">
    <location>
        <begin position="325"/>
        <end position="348"/>
    </location>
</feature>
<feature type="compositionally biased region" description="Basic and acidic residues" evidence="1">
    <location>
        <begin position="1753"/>
        <end position="1765"/>
    </location>
</feature>
<feature type="compositionally biased region" description="Low complexity" evidence="1">
    <location>
        <begin position="749"/>
        <end position="763"/>
    </location>
</feature>
<feature type="region of interest" description="Disordered" evidence="1">
    <location>
        <begin position="2865"/>
        <end position="2961"/>
    </location>
</feature>
<feature type="region of interest" description="Disordered" evidence="1">
    <location>
        <begin position="1218"/>
        <end position="1290"/>
    </location>
</feature>
<feature type="region of interest" description="Disordered" evidence="1">
    <location>
        <begin position="931"/>
        <end position="952"/>
    </location>
</feature>
<feature type="compositionally biased region" description="Basic and acidic residues" evidence="1">
    <location>
        <begin position="695"/>
        <end position="729"/>
    </location>
</feature>
<feature type="compositionally biased region" description="Basic and acidic residues" evidence="1">
    <location>
        <begin position="1223"/>
        <end position="1232"/>
    </location>
</feature>
<feature type="compositionally biased region" description="Basic and acidic residues" evidence="1">
    <location>
        <begin position="70"/>
        <end position="79"/>
    </location>
</feature>
<feature type="compositionally biased region" description="Low complexity" evidence="1">
    <location>
        <begin position="981"/>
        <end position="992"/>
    </location>
</feature>
<dbReference type="EMBL" id="FR823391">
    <property type="protein sequence ID" value="CBZ54400.1"/>
    <property type="molecule type" value="Genomic_DNA"/>
</dbReference>
<dbReference type="InParanoid" id="F0VMC2"/>
<dbReference type="OMA" id="DVLCIAW"/>
<feature type="compositionally biased region" description="Low complexity" evidence="1">
    <location>
        <begin position="3238"/>
        <end position="3261"/>
    </location>
</feature>
<feature type="compositionally biased region" description="Basic and acidic residues" evidence="1">
    <location>
        <begin position="2581"/>
        <end position="2590"/>
    </location>
</feature>
<feature type="region of interest" description="Disordered" evidence="1">
    <location>
        <begin position="1969"/>
        <end position="2041"/>
    </location>
</feature>
<feature type="region of interest" description="Disordered" evidence="1">
    <location>
        <begin position="2551"/>
        <end position="2609"/>
    </location>
</feature>
<accession>F0VMC2</accession>
<feature type="compositionally biased region" description="Basic and acidic residues" evidence="1">
    <location>
        <begin position="242"/>
        <end position="268"/>
    </location>
</feature>
<dbReference type="GeneID" id="13442331"/>
<feature type="compositionally biased region" description="Low complexity" evidence="1">
    <location>
        <begin position="81"/>
        <end position="121"/>
    </location>
</feature>
<gene>
    <name evidence="3" type="ORF">NCLIV_048290</name>
</gene>
<dbReference type="VEuPathDB" id="ToxoDB:NCLIV_048290"/>
<feature type="compositionally biased region" description="Polar residues" evidence="1">
    <location>
        <begin position="2375"/>
        <end position="2387"/>
    </location>
</feature>
<feature type="compositionally biased region" description="Basic and acidic residues" evidence="1">
    <location>
        <begin position="2940"/>
        <end position="2951"/>
    </location>
</feature>
<feature type="compositionally biased region" description="Gly residues" evidence="1">
    <location>
        <begin position="1103"/>
        <end position="1112"/>
    </location>
</feature>